<dbReference type="PRINTS" id="PR01435">
    <property type="entry name" value="NPOXDRDTASE5"/>
</dbReference>
<dbReference type="GO" id="GO:0003954">
    <property type="term" value="F:NADH dehydrogenase activity"/>
    <property type="evidence" value="ECO:0007669"/>
    <property type="project" value="TreeGrafter"/>
</dbReference>
<dbReference type="GO" id="GO:0015990">
    <property type="term" value="P:electron transport coupled proton transport"/>
    <property type="evidence" value="ECO:0007669"/>
    <property type="project" value="TreeGrafter"/>
</dbReference>
<evidence type="ECO:0000256" key="6">
    <source>
        <dbReference type="SAM" id="Phobius"/>
    </source>
</evidence>
<reference evidence="9 10" key="1">
    <citation type="submission" date="2018-03" db="EMBL/GenBank/DDBJ databases">
        <title>Chitinolytic properties of Streptosporangium nondiastaticum TBG75A20.</title>
        <authorList>
            <person name="Gayathri V."/>
            <person name="Shiburaj S."/>
        </authorList>
    </citation>
    <scope>NUCLEOTIDE SEQUENCE [LARGE SCALE GENOMIC DNA]</scope>
    <source>
        <strain evidence="9 10">TBG75A20</strain>
    </source>
</reference>
<proteinExistence type="predicted"/>
<dbReference type="InterPro" id="IPR001516">
    <property type="entry name" value="Proton_antipo_N"/>
</dbReference>
<evidence type="ECO:0000313" key="9">
    <source>
        <dbReference type="EMBL" id="PSJ25635.1"/>
    </source>
</evidence>
<dbReference type="PANTHER" id="PTHR42829:SF2">
    <property type="entry name" value="NADH-UBIQUINONE OXIDOREDUCTASE CHAIN 5"/>
    <property type="match status" value="1"/>
</dbReference>
<feature type="transmembrane region" description="Helical" evidence="6">
    <location>
        <begin position="181"/>
        <end position="199"/>
    </location>
</feature>
<feature type="domain" description="NADH-Ubiquinone oxidoreductase (complex I) chain 5 N-terminal" evidence="8">
    <location>
        <begin position="69"/>
        <end position="119"/>
    </location>
</feature>
<dbReference type="AlphaFoldDB" id="A0A9X7JL17"/>
<keyword evidence="2 5" id="KW-0812">Transmembrane</keyword>
<dbReference type="Pfam" id="PF00361">
    <property type="entry name" value="Proton_antipo_M"/>
    <property type="match status" value="1"/>
</dbReference>
<evidence type="ECO:0000256" key="2">
    <source>
        <dbReference type="ARBA" id="ARBA00022692"/>
    </source>
</evidence>
<comment type="caution">
    <text evidence="9">The sequence shown here is derived from an EMBL/GenBank/DDBJ whole genome shotgun (WGS) entry which is preliminary data.</text>
</comment>
<evidence type="ECO:0000313" key="10">
    <source>
        <dbReference type="Proteomes" id="UP000242427"/>
    </source>
</evidence>
<evidence type="ECO:0000256" key="1">
    <source>
        <dbReference type="ARBA" id="ARBA00004127"/>
    </source>
</evidence>
<dbReference type="GO" id="GO:0012505">
    <property type="term" value="C:endomembrane system"/>
    <property type="evidence" value="ECO:0007669"/>
    <property type="project" value="UniProtKB-SubCell"/>
</dbReference>
<feature type="transmembrane region" description="Helical" evidence="6">
    <location>
        <begin position="30"/>
        <end position="49"/>
    </location>
</feature>
<organism evidence="9 10">
    <name type="scientific">Streptosporangium nondiastaticum</name>
    <dbReference type="NCBI Taxonomy" id="35764"/>
    <lineage>
        <taxon>Bacteria</taxon>
        <taxon>Bacillati</taxon>
        <taxon>Actinomycetota</taxon>
        <taxon>Actinomycetes</taxon>
        <taxon>Streptosporangiales</taxon>
        <taxon>Streptosporangiaceae</taxon>
        <taxon>Streptosporangium</taxon>
    </lineage>
</organism>
<dbReference type="Pfam" id="PF00662">
    <property type="entry name" value="Proton_antipo_N"/>
    <property type="match status" value="1"/>
</dbReference>
<feature type="transmembrane region" description="Helical" evidence="6">
    <location>
        <begin position="118"/>
        <end position="135"/>
    </location>
</feature>
<dbReference type="GO" id="GO:0008137">
    <property type="term" value="F:NADH dehydrogenase (ubiquinone) activity"/>
    <property type="evidence" value="ECO:0007669"/>
    <property type="project" value="InterPro"/>
</dbReference>
<feature type="transmembrane region" description="Helical" evidence="6">
    <location>
        <begin position="463"/>
        <end position="484"/>
    </location>
</feature>
<dbReference type="PRINTS" id="PR01434">
    <property type="entry name" value="NADHDHGNASE5"/>
</dbReference>
<feature type="domain" description="NADH:quinone oxidoreductase/Mrp antiporter transmembrane" evidence="7">
    <location>
        <begin position="135"/>
        <end position="417"/>
    </location>
</feature>
<comment type="subcellular location">
    <subcellularLocation>
        <location evidence="1">Endomembrane system</location>
        <topology evidence="1">Multi-pass membrane protein</topology>
    </subcellularLocation>
    <subcellularLocation>
        <location evidence="5">Membrane</location>
        <topology evidence="5">Multi-pass membrane protein</topology>
    </subcellularLocation>
</comment>
<feature type="transmembrane region" description="Helical" evidence="6">
    <location>
        <begin position="504"/>
        <end position="527"/>
    </location>
</feature>
<feature type="transmembrane region" description="Helical" evidence="6">
    <location>
        <begin position="214"/>
        <end position="234"/>
    </location>
</feature>
<evidence type="ECO:0000259" key="7">
    <source>
        <dbReference type="Pfam" id="PF00361"/>
    </source>
</evidence>
<gene>
    <name evidence="9" type="ORF">B7P34_27165</name>
</gene>
<feature type="transmembrane region" description="Helical" evidence="6">
    <location>
        <begin position="414"/>
        <end position="442"/>
    </location>
</feature>
<accession>A0A9X7JL17</accession>
<protein>
    <submittedName>
        <fullName evidence="9">NADH-quinone oxidoreductase subunit L</fullName>
    </submittedName>
</protein>
<evidence type="ECO:0000256" key="5">
    <source>
        <dbReference type="RuleBase" id="RU000320"/>
    </source>
</evidence>
<feature type="transmembrane region" description="Helical" evidence="6">
    <location>
        <begin position="246"/>
        <end position="266"/>
    </location>
</feature>
<dbReference type="Gene3D" id="1.20.5.2700">
    <property type="match status" value="1"/>
</dbReference>
<keyword evidence="10" id="KW-1185">Reference proteome</keyword>
<dbReference type="GO" id="GO:0042773">
    <property type="term" value="P:ATP synthesis coupled electron transport"/>
    <property type="evidence" value="ECO:0007669"/>
    <property type="project" value="InterPro"/>
</dbReference>
<name>A0A9X7JL17_9ACTN</name>
<dbReference type="GO" id="GO:0016020">
    <property type="term" value="C:membrane"/>
    <property type="evidence" value="ECO:0007669"/>
    <property type="project" value="UniProtKB-SubCell"/>
</dbReference>
<feature type="transmembrane region" description="Helical" evidence="6">
    <location>
        <begin position="85"/>
        <end position="106"/>
    </location>
</feature>
<feature type="transmembrane region" description="Helical" evidence="6">
    <location>
        <begin position="372"/>
        <end position="394"/>
    </location>
</feature>
<feature type="transmembrane region" description="Helical" evidence="6">
    <location>
        <begin position="278"/>
        <end position="299"/>
    </location>
</feature>
<dbReference type="InterPro" id="IPR003945">
    <property type="entry name" value="NU5C-like"/>
</dbReference>
<keyword evidence="4 6" id="KW-0472">Membrane</keyword>
<evidence type="ECO:0000256" key="3">
    <source>
        <dbReference type="ARBA" id="ARBA00022989"/>
    </source>
</evidence>
<dbReference type="NCBIfam" id="NF005141">
    <property type="entry name" value="PRK06590.1"/>
    <property type="match status" value="1"/>
</dbReference>
<keyword evidence="3 6" id="KW-1133">Transmembrane helix</keyword>
<dbReference type="PANTHER" id="PTHR42829">
    <property type="entry name" value="NADH-UBIQUINONE OXIDOREDUCTASE CHAIN 5"/>
    <property type="match status" value="1"/>
</dbReference>
<dbReference type="RefSeq" id="WP_106680748.1">
    <property type="nucleotide sequence ID" value="NZ_PXWG01000110.1"/>
</dbReference>
<sequence>MENLIGLLVLAPLLGAGVLLCGGRRLDRSGPWLGTLLAAVSFALGVVLFADMLGKGGEERALDVTVFPWVPVGGFRADVGFHLDQLSMTFVLLITGVGSLIHLYSVGYMAHDERKRRFFGYLNLFLAAMLLLVLADNYLLLYVGWEGVGLASYLLIGFWQHKPSAATAAKKAFLVNRVGDMGLSIAIMLLFTTFGTFAFDPVLQRATDAGEGKLTAVALMLLLAACGKSAQVPLQSWLGDAMEGPTPVSALIHAATMVTAGVYLITRSGAVFDAAPDAQTAVVTVGAVTLLFGAIVGCAKDDIKKALAGSTMSQIGYMILAAGLGPVGYVFAIMHLVTHGFFKAGLFLGAGSVMHGMNDEVDMRRYGGLRRYMPVTFVTFGLGYLAIIGFPGLSGFFSKDKIIEAAFAKGGAEGWILGGAALLGAAITAYYMTRVMLLTFFGEKRWQPDAKGELPHPHESPRTMTIPMVVLAFGSVFAGGLFSINDTFLKWLEPVTGHEEGHSPVSALTVTAATMVVLVIGVAIAWAQYGRRPVPVTAPRGSLLTRAARRDLLQDDFNHVVLVRGGEHLTRSLVYVDHTLVDGVVNGTAASVGGLSGRMRKLQNGYARSYAVSMFGGAAVLIAATLLMRAV</sequence>
<dbReference type="InterPro" id="IPR018393">
    <property type="entry name" value="NADHpl_OxRdtase_5_subgr"/>
</dbReference>
<dbReference type="Proteomes" id="UP000242427">
    <property type="component" value="Unassembled WGS sequence"/>
</dbReference>
<dbReference type="OrthoDB" id="9811798at2"/>
<evidence type="ECO:0000256" key="4">
    <source>
        <dbReference type="ARBA" id="ARBA00023136"/>
    </source>
</evidence>
<dbReference type="InterPro" id="IPR001750">
    <property type="entry name" value="ND/Mrp_TM"/>
</dbReference>
<evidence type="ECO:0000259" key="8">
    <source>
        <dbReference type="Pfam" id="PF00662"/>
    </source>
</evidence>
<dbReference type="NCBIfam" id="TIGR01974">
    <property type="entry name" value="NDH_I_L"/>
    <property type="match status" value="1"/>
</dbReference>
<dbReference type="EMBL" id="PXWG01000110">
    <property type="protein sequence ID" value="PSJ25635.1"/>
    <property type="molecule type" value="Genomic_DNA"/>
</dbReference>
<feature type="transmembrane region" description="Helical" evidence="6">
    <location>
        <begin position="609"/>
        <end position="628"/>
    </location>
</feature>